<name>A0A1I2E5H9_9RHOB</name>
<evidence type="ECO:0000313" key="1">
    <source>
        <dbReference type="EMBL" id="SFE87923.1"/>
    </source>
</evidence>
<keyword evidence="2" id="KW-1185">Reference proteome</keyword>
<dbReference type="EMBL" id="FOMS01000020">
    <property type="protein sequence ID" value="SFE87923.1"/>
    <property type="molecule type" value="Genomic_DNA"/>
</dbReference>
<dbReference type="AlphaFoldDB" id="A0A1I2E5H9"/>
<sequence length="76" mass="8312">MMLPPKMYAFPVSKVFELHRTGERTFLGTRFQWNTGQSEVAWERPDSFKAGTIAEEPIPAAPAGHEPGPRGLGSAA</sequence>
<gene>
    <name evidence="1" type="ORF">SAMN04515678_12055</name>
</gene>
<protein>
    <submittedName>
        <fullName evidence="1">Uncharacterized protein</fullName>
    </submittedName>
</protein>
<accession>A0A1I2E5H9</accession>
<dbReference type="Proteomes" id="UP000325289">
    <property type="component" value="Unassembled WGS sequence"/>
</dbReference>
<evidence type="ECO:0000313" key="2">
    <source>
        <dbReference type="Proteomes" id="UP000325289"/>
    </source>
</evidence>
<proteinExistence type="predicted"/>
<organism evidence="1 2">
    <name type="scientific">Roseivivax sediminis</name>
    <dbReference type="NCBI Taxonomy" id="936889"/>
    <lineage>
        <taxon>Bacteria</taxon>
        <taxon>Pseudomonadati</taxon>
        <taxon>Pseudomonadota</taxon>
        <taxon>Alphaproteobacteria</taxon>
        <taxon>Rhodobacterales</taxon>
        <taxon>Roseobacteraceae</taxon>
        <taxon>Roseivivax</taxon>
    </lineage>
</organism>
<reference evidence="1 2" key="1">
    <citation type="submission" date="2016-10" db="EMBL/GenBank/DDBJ databases">
        <authorList>
            <person name="Varghese N."/>
            <person name="Submissions S."/>
        </authorList>
    </citation>
    <scope>NUCLEOTIDE SEQUENCE [LARGE SCALE GENOMIC DNA]</scope>
    <source>
        <strain evidence="2">YIM D21,KCTC 23444,ACCC 10710</strain>
    </source>
</reference>